<dbReference type="GO" id="GO:0004672">
    <property type="term" value="F:protein kinase activity"/>
    <property type="evidence" value="ECO:0007669"/>
    <property type="project" value="InterPro"/>
</dbReference>
<organism evidence="3 4">
    <name type="scientific">Chlorella sorokiniana</name>
    <name type="common">Freshwater green alga</name>
    <dbReference type="NCBI Taxonomy" id="3076"/>
    <lineage>
        <taxon>Eukaryota</taxon>
        <taxon>Viridiplantae</taxon>
        <taxon>Chlorophyta</taxon>
        <taxon>core chlorophytes</taxon>
        <taxon>Trebouxiophyceae</taxon>
        <taxon>Chlorellales</taxon>
        <taxon>Chlorellaceae</taxon>
        <taxon>Chlorella clade</taxon>
        <taxon>Chlorella</taxon>
    </lineage>
</organism>
<dbReference type="EMBL" id="LHPG02000008">
    <property type="protein sequence ID" value="PRW56479.1"/>
    <property type="molecule type" value="Genomic_DNA"/>
</dbReference>
<dbReference type="InterPro" id="IPR011009">
    <property type="entry name" value="Kinase-like_dom_sf"/>
</dbReference>
<feature type="domain" description="Protein kinase" evidence="2">
    <location>
        <begin position="55"/>
        <end position="419"/>
    </location>
</feature>
<evidence type="ECO:0000313" key="3">
    <source>
        <dbReference type="EMBL" id="PRW56479.1"/>
    </source>
</evidence>
<protein>
    <submittedName>
        <fullName evidence="3">Serine threonine-kinase GCN2 isoform X1</fullName>
    </submittedName>
</protein>
<comment type="caution">
    <text evidence="3">The sequence shown here is derived from an EMBL/GenBank/DDBJ whole genome shotgun (WGS) entry which is preliminary data.</text>
</comment>
<proteinExistence type="predicted"/>
<dbReference type="PROSITE" id="PS50011">
    <property type="entry name" value="PROTEIN_KINASE_DOM"/>
    <property type="match status" value="1"/>
</dbReference>
<sequence length="520" mass="57536">MEGKPLSPPRHQAVRPRPRPPDACVPNPLSSTVASIQFDRDRLPCLTPRDLASNIWSCYDLFDGGQARVYLCAWQNPPGAAQPSVIPDNRRVAIKHCLLPHGGGRFPAITTEWKFRKAGEDGEECLDRELEVLQRLHDSGCGERVVCPLAQTRWDGKWFDDPAERACRWWMPTYAYVMPAYRLGSVRSLLDDICNRRAPEAAQRHFLSMPFIAGEMATLLGELRKIHDPENGEGLMIQDLTPGNLLVDDEYVGGGGMRLLLADPGMAAKIELLKRSTDRPRRHVTGTWLWGCMAARSGSFDEGADLYSLSAVGVEMWLVAEGALATAEQTVLMLHLDQDPGMPHAVQFLRHLVLETVKTHHREGKLNPRVTRNLPVSWLGAWALLLGCRDHKTEADMASRRPHLRPSEAEMLPVYQQWARVAAAAAALPPDLTSEQAAAPGCAALVADMCGLFEQLKRLSRLEQGGELEDVPTRWLAANFMVQEHPLVAAMRAQGAASGAQPDDKGRGVRLCPLHLPTME</sequence>
<name>A0A2P6TQZ7_CHLSO</name>
<evidence type="ECO:0000259" key="2">
    <source>
        <dbReference type="PROSITE" id="PS50011"/>
    </source>
</evidence>
<dbReference type="AlphaFoldDB" id="A0A2P6TQZ7"/>
<gene>
    <name evidence="3" type="ORF">C2E21_4473</name>
</gene>
<dbReference type="SUPFAM" id="SSF56112">
    <property type="entry name" value="Protein kinase-like (PK-like)"/>
    <property type="match status" value="1"/>
</dbReference>
<evidence type="ECO:0000256" key="1">
    <source>
        <dbReference type="SAM" id="MobiDB-lite"/>
    </source>
</evidence>
<feature type="region of interest" description="Disordered" evidence="1">
    <location>
        <begin position="1"/>
        <end position="22"/>
    </location>
</feature>
<keyword evidence="4" id="KW-1185">Reference proteome</keyword>
<dbReference type="OrthoDB" id="519694at2759"/>
<reference evidence="3 4" key="1">
    <citation type="journal article" date="2018" name="Plant J.">
        <title>Genome sequences of Chlorella sorokiniana UTEX 1602 and Micractinium conductrix SAG 241.80: implications to maltose excretion by a green alga.</title>
        <authorList>
            <person name="Arriola M.B."/>
            <person name="Velmurugan N."/>
            <person name="Zhang Y."/>
            <person name="Plunkett M.H."/>
            <person name="Hondzo H."/>
            <person name="Barney B.M."/>
        </authorList>
    </citation>
    <scope>NUCLEOTIDE SEQUENCE [LARGE SCALE GENOMIC DNA]</scope>
    <source>
        <strain evidence="4">UTEX 1602</strain>
    </source>
</reference>
<dbReference type="Proteomes" id="UP000239899">
    <property type="component" value="Unassembled WGS sequence"/>
</dbReference>
<dbReference type="InterPro" id="IPR000719">
    <property type="entry name" value="Prot_kinase_dom"/>
</dbReference>
<dbReference type="Gene3D" id="1.10.510.10">
    <property type="entry name" value="Transferase(Phosphotransferase) domain 1"/>
    <property type="match status" value="1"/>
</dbReference>
<dbReference type="GO" id="GO:0005524">
    <property type="term" value="F:ATP binding"/>
    <property type="evidence" value="ECO:0007669"/>
    <property type="project" value="InterPro"/>
</dbReference>
<accession>A0A2P6TQZ7</accession>
<evidence type="ECO:0000313" key="4">
    <source>
        <dbReference type="Proteomes" id="UP000239899"/>
    </source>
</evidence>